<evidence type="ECO:0000259" key="4">
    <source>
        <dbReference type="PROSITE" id="PS50042"/>
    </source>
</evidence>
<evidence type="ECO:0000256" key="2">
    <source>
        <dbReference type="ARBA" id="ARBA00023125"/>
    </source>
</evidence>
<accession>A0A437LYZ0</accession>
<dbReference type="Gene3D" id="2.60.120.10">
    <property type="entry name" value="Jelly Rolls"/>
    <property type="match status" value="1"/>
</dbReference>
<dbReference type="InterPro" id="IPR014710">
    <property type="entry name" value="RmlC-like_jellyroll"/>
</dbReference>
<keyword evidence="3" id="KW-0804">Transcription</keyword>
<dbReference type="EMBL" id="SACN01000003">
    <property type="protein sequence ID" value="RVT90533.1"/>
    <property type="molecule type" value="Genomic_DNA"/>
</dbReference>
<dbReference type="Pfam" id="PF00027">
    <property type="entry name" value="cNMP_binding"/>
    <property type="match status" value="1"/>
</dbReference>
<dbReference type="Pfam" id="PF13545">
    <property type="entry name" value="HTH_Crp_2"/>
    <property type="match status" value="1"/>
</dbReference>
<dbReference type="InterPro" id="IPR018490">
    <property type="entry name" value="cNMP-bd_dom_sf"/>
</dbReference>
<dbReference type="CDD" id="cd00038">
    <property type="entry name" value="CAP_ED"/>
    <property type="match status" value="1"/>
</dbReference>
<dbReference type="PROSITE" id="PS51063">
    <property type="entry name" value="HTH_CRP_2"/>
    <property type="match status" value="1"/>
</dbReference>
<dbReference type="Proteomes" id="UP000282971">
    <property type="component" value="Unassembled WGS sequence"/>
</dbReference>
<organism evidence="6 7">
    <name type="scientific">Sphingomonas crocodyli</name>
    <dbReference type="NCBI Taxonomy" id="1979270"/>
    <lineage>
        <taxon>Bacteria</taxon>
        <taxon>Pseudomonadati</taxon>
        <taxon>Pseudomonadota</taxon>
        <taxon>Alphaproteobacteria</taxon>
        <taxon>Sphingomonadales</taxon>
        <taxon>Sphingomonadaceae</taxon>
        <taxon>Sphingomonas</taxon>
    </lineage>
</organism>
<dbReference type="GO" id="GO:0003700">
    <property type="term" value="F:DNA-binding transcription factor activity"/>
    <property type="evidence" value="ECO:0007669"/>
    <property type="project" value="TreeGrafter"/>
</dbReference>
<comment type="caution">
    <text evidence="6">The sequence shown here is derived from an EMBL/GenBank/DDBJ whole genome shotgun (WGS) entry which is preliminary data.</text>
</comment>
<dbReference type="GO" id="GO:0005829">
    <property type="term" value="C:cytosol"/>
    <property type="evidence" value="ECO:0007669"/>
    <property type="project" value="TreeGrafter"/>
</dbReference>
<feature type="domain" description="Cyclic nucleotide-binding" evidence="4">
    <location>
        <begin position="1"/>
        <end position="54"/>
    </location>
</feature>
<evidence type="ECO:0000256" key="3">
    <source>
        <dbReference type="ARBA" id="ARBA00023163"/>
    </source>
</evidence>
<feature type="domain" description="HTH crp-type" evidence="5">
    <location>
        <begin position="117"/>
        <end position="183"/>
    </location>
</feature>
<dbReference type="InterPro" id="IPR050397">
    <property type="entry name" value="Env_Response_Regulators"/>
</dbReference>
<dbReference type="SUPFAM" id="SSF46785">
    <property type="entry name" value="Winged helix' DNA-binding domain"/>
    <property type="match status" value="1"/>
</dbReference>
<evidence type="ECO:0000256" key="1">
    <source>
        <dbReference type="ARBA" id="ARBA00023015"/>
    </source>
</evidence>
<evidence type="ECO:0000259" key="5">
    <source>
        <dbReference type="PROSITE" id="PS51063"/>
    </source>
</evidence>
<dbReference type="SUPFAM" id="SSF51206">
    <property type="entry name" value="cAMP-binding domain-like"/>
    <property type="match status" value="1"/>
</dbReference>
<reference evidence="6 7" key="1">
    <citation type="submission" date="2019-01" db="EMBL/GenBank/DDBJ databases">
        <authorList>
            <person name="Chen W.-M."/>
        </authorList>
    </citation>
    <scope>NUCLEOTIDE SEQUENCE [LARGE SCALE GENOMIC DNA]</scope>
    <source>
        <strain evidence="6 7">CCP-7</strain>
    </source>
</reference>
<dbReference type="InterPro" id="IPR036390">
    <property type="entry name" value="WH_DNA-bd_sf"/>
</dbReference>
<dbReference type="OrthoDB" id="7630420at2"/>
<keyword evidence="1" id="KW-0805">Transcription regulation</keyword>
<dbReference type="PROSITE" id="PS50042">
    <property type="entry name" value="CNMP_BINDING_3"/>
    <property type="match status" value="1"/>
</dbReference>
<name>A0A437LYZ0_9SPHN</name>
<dbReference type="PANTHER" id="PTHR24567">
    <property type="entry name" value="CRP FAMILY TRANSCRIPTIONAL REGULATORY PROTEIN"/>
    <property type="match status" value="1"/>
</dbReference>
<dbReference type="PANTHER" id="PTHR24567:SF26">
    <property type="entry name" value="REGULATORY PROTEIN YEIL"/>
    <property type="match status" value="1"/>
</dbReference>
<protein>
    <submittedName>
        <fullName evidence="6">Crp/Fnr family transcriptional regulator</fullName>
    </submittedName>
</protein>
<sequence>MSHTAFSHNVVIAHQGDPSEHCWLILDGSVRIQLISCDGQRAQLAYHGPGEVFGAYPDVTTHRADIITSGDTEVLRIATSTIAAVAADHASVAYGLSRLFARQLDMALDRMAARATLTAAGRVYSELMRLVDADNIISLVPTVTALAMGANTSRETASRAITALERRGIVKRDGQMMTVQAPRMLKELIF</sequence>
<gene>
    <name evidence="6" type="ORF">EOD43_18185</name>
</gene>
<keyword evidence="7" id="KW-1185">Reference proteome</keyword>
<dbReference type="InterPro" id="IPR012318">
    <property type="entry name" value="HTH_CRP"/>
</dbReference>
<keyword evidence="2" id="KW-0238">DNA-binding</keyword>
<evidence type="ECO:0000313" key="7">
    <source>
        <dbReference type="Proteomes" id="UP000282971"/>
    </source>
</evidence>
<proteinExistence type="predicted"/>
<dbReference type="InterPro" id="IPR000595">
    <property type="entry name" value="cNMP-bd_dom"/>
</dbReference>
<evidence type="ECO:0000313" key="6">
    <source>
        <dbReference type="EMBL" id="RVT90533.1"/>
    </source>
</evidence>
<dbReference type="AlphaFoldDB" id="A0A437LYZ0"/>
<dbReference type="GO" id="GO:0003677">
    <property type="term" value="F:DNA binding"/>
    <property type="evidence" value="ECO:0007669"/>
    <property type="project" value="UniProtKB-KW"/>
</dbReference>